<organism evidence="2 3">
    <name type="scientific">Penicillium oxalicum (strain 114-2 / CGMCC 5302)</name>
    <name type="common">Penicillium decumbens</name>
    <dbReference type="NCBI Taxonomy" id="933388"/>
    <lineage>
        <taxon>Eukaryota</taxon>
        <taxon>Fungi</taxon>
        <taxon>Dikarya</taxon>
        <taxon>Ascomycota</taxon>
        <taxon>Pezizomycotina</taxon>
        <taxon>Eurotiomycetes</taxon>
        <taxon>Eurotiomycetidae</taxon>
        <taxon>Eurotiales</taxon>
        <taxon>Aspergillaceae</taxon>
        <taxon>Penicillium</taxon>
    </lineage>
</organism>
<name>S7ZH34_PENO1</name>
<dbReference type="HOGENOM" id="CLU_072126_0_0_1"/>
<dbReference type="AlphaFoldDB" id="S7ZH34"/>
<protein>
    <recommendedName>
        <fullName evidence="1">Myb-like DNA-binding domain-containing protein</fullName>
    </recommendedName>
</protein>
<dbReference type="Pfam" id="PF22980">
    <property type="entry name" value="Myb_DNA-bind_8"/>
    <property type="match status" value="1"/>
</dbReference>
<dbReference type="EMBL" id="KB644412">
    <property type="protein sequence ID" value="EPS29599.1"/>
    <property type="molecule type" value="Genomic_DNA"/>
</dbReference>
<reference evidence="2 3" key="1">
    <citation type="journal article" date="2013" name="PLoS ONE">
        <title>Genomic and secretomic analyses reveal unique features of the lignocellulolytic enzyme system of Penicillium decumbens.</title>
        <authorList>
            <person name="Liu G."/>
            <person name="Zhang L."/>
            <person name="Wei X."/>
            <person name="Zou G."/>
            <person name="Qin Y."/>
            <person name="Ma L."/>
            <person name="Li J."/>
            <person name="Zheng H."/>
            <person name="Wang S."/>
            <person name="Wang C."/>
            <person name="Xun L."/>
            <person name="Zhao G.-P."/>
            <person name="Zhou Z."/>
            <person name="Qu Y."/>
        </authorList>
    </citation>
    <scope>NUCLEOTIDE SEQUENCE [LARGE SCALE GENOMIC DNA]</scope>
    <source>
        <strain evidence="3">114-2 / CGMCC 5302</strain>
    </source>
</reference>
<dbReference type="PhylomeDB" id="S7ZH34"/>
<sequence>MVQRNKVLDTEGPTPKFLYAIIKQVSLKEIDWNRVANDLKISNGHAARMRFSRFKSQMEGPSERAIKRKNAKKLAKGDLKEEKISASLEKENTVKPEPIDSGAISLSSELAPVIKSEADTQGHPPMSSPFDIYNTFRQSVSHFMSPLSQFNHIQDMGSSPFGIPSPQAPSPLPMGVASDNHSSMSMAAQMAFPGYPPFPLYQGPSLHNFQPQMPDFNSPPVITWGPMPQDSWEQETNHQPDFASSSVKIEQEQNALADNIEVDLVGTDQVSVQEIVSM</sequence>
<dbReference type="Proteomes" id="UP000019376">
    <property type="component" value="Unassembled WGS sequence"/>
</dbReference>
<gene>
    <name evidence="2" type="ORF">PDE_04549</name>
</gene>
<keyword evidence="3" id="KW-1185">Reference proteome</keyword>
<evidence type="ECO:0000313" key="2">
    <source>
        <dbReference type="EMBL" id="EPS29599.1"/>
    </source>
</evidence>
<accession>S7ZH34</accession>
<evidence type="ECO:0000313" key="3">
    <source>
        <dbReference type="Proteomes" id="UP000019376"/>
    </source>
</evidence>
<dbReference type="eggNOG" id="ENOG502QU1R">
    <property type="taxonomic scope" value="Eukaryota"/>
</dbReference>
<dbReference type="OrthoDB" id="3944408at2759"/>
<evidence type="ECO:0000259" key="1">
    <source>
        <dbReference type="Pfam" id="PF22980"/>
    </source>
</evidence>
<dbReference type="InterPro" id="IPR054505">
    <property type="entry name" value="Myb_DNA-bind_8"/>
</dbReference>
<proteinExistence type="predicted"/>
<feature type="domain" description="Myb-like DNA-binding" evidence="1">
    <location>
        <begin position="14"/>
        <end position="59"/>
    </location>
</feature>
<dbReference type="STRING" id="933388.S7ZH34"/>